<dbReference type="Proteomes" id="UP001055553">
    <property type="component" value="Chromosome"/>
</dbReference>
<reference evidence="2" key="1">
    <citation type="journal article" date="2022" name="Int. J. Syst. Evol. Microbiol.">
        <title>Nanobdella aerobiophila gen. nov., sp. nov., a thermoacidophilic, obligate ectosymbiotic archaeon, and proposal of Nanobdellaceae fam. nov., Nanobdellales ord. nov. and Nanobdellia class. nov.</title>
        <authorList>
            <person name="Kato S."/>
            <person name="Ogasawara A."/>
            <person name="Itoh T."/>
            <person name="Sakai H.D."/>
            <person name="Shimizu M."/>
            <person name="Yuki M."/>
            <person name="Kaneko M."/>
            <person name="Takashina T."/>
            <person name="Ohkuma M."/>
        </authorList>
    </citation>
    <scope>NUCLEOTIDE SEQUENCE [LARGE SCALE GENOMIC DNA]</scope>
    <source>
        <strain evidence="2">MJ1</strain>
    </source>
</reference>
<evidence type="ECO:0000313" key="2">
    <source>
        <dbReference type="Proteomes" id="UP001055553"/>
    </source>
</evidence>
<gene>
    <name evidence="1" type="ORF">MJ1_0375</name>
</gene>
<accession>A0A915SFP5</accession>
<name>A0A915SFP5_9ARCH</name>
<dbReference type="SUPFAM" id="SSF51445">
    <property type="entry name" value="(Trans)glycosidases"/>
    <property type="match status" value="1"/>
</dbReference>
<proteinExistence type="predicted"/>
<dbReference type="AlphaFoldDB" id="A0A915SFP5"/>
<evidence type="ECO:0000313" key="1">
    <source>
        <dbReference type="EMBL" id="BBL45539.1"/>
    </source>
</evidence>
<sequence>MNKKKLISLFGGLVGGLISYIAFSHHNFEYGNNVLRSNNSQIYTLYLNSGNFTEGLLKLDKIISNTSKENITIFNEGLNTNETEILSIVEKIIESKYKNIDIVIKTDIVNSSTYIFWEVPWGPHNGTYKNLDTFLSNNSDITQGVVIAFDYNYNYSLQMLKTIYEADTINKSIYVNLFVTAGNRDLISTLNQEQYNYLIETLKYINNISDGGNNIVIGFSEMDNLNITYLASLYNIIHEYLPNAKLFYYSDLGHSNRPMELYRELKDIYNIKLNMIGLEMYTTYMYKDGVIYIPNSSTDDQYNILENYIEFSKDNNVQFFIGELGFRDGDKYGYIDSGSISPIGSLNNYRITIDFYKDIIKQLNKDGIDTVGIWDYNGANGDPFGLCRNQFLPSLIKFIINSR</sequence>
<dbReference type="InterPro" id="IPR017853">
    <property type="entry name" value="GH"/>
</dbReference>
<dbReference type="KEGG" id="naer:MJ1_0375"/>
<keyword evidence="2" id="KW-1185">Reference proteome</keyword>
<protein>
    <submittedName>
        <fullName evidence="1">Uncharacterized protein</fullName>
    </submittedName>
</protein>
<dbReference type="RefSeq" id="WP_258393565.1">
    <property type="nucleotide sequence ID" value="NZ_AP019769.1"/>
</dbReference>
<organism evidence="1 2">
    <name type="scientific">Nanobdella aerobiophila</name>
    <dbReference type="NCBI Taxonomy" id="2586965"/>
    <lineage>
        <taxon>Archaea</taxon>
        <taxon>Nanobdellota</taxon>
        <taxon>Nanobdellia</taxon>
        <taxon>Nanobdellales</taxon>
        <taxon>Nanobdellaceae</taxon>
        <taxon>Nanobdella</taxon>
    </lineage>
</organism>
<dbReference type="GeneID" id="74568323"/>
<dbReference type="Gene3D" id="3.20.20.80">
    <property type="entry name" value="Glycosidases"/>
    <property type="match status" value="1"/>
</dbReference>
<dbReference type="EMBL" id="AP019769">
    <property type="protein sequence ID" value="BBL45539.1"/>
    <property type="molecule type" value="Genomic_DNA"/>
</dbReference>